<dbReference type="PhylomeDB" id="K6V9T5"/>
<evidence type="ECO:0000313" key="1">
    <source>
        <dbReference type="EMBL" id="GAB65942.1"/>
    </source>
</evidence>
<dbReference type="Pfam" id="PF05795">
    <property type="entry name" value="Plasmodium_Vir"/>
    <property type="match status" value="1"/>
</dbReference>
<evidence type="ECO:0000313" key="2">
    <source>
        <dbReference type="Proteomes" id="UP000006319"/>
    </source>
</evidence>
<sequence length="323" mass="37826">MEDEDLDHYYELNENLKKITIRKYPNLNEYLDILNEVIDTNFVHDEDRKPIFHYVLGDNQFSVTDGGVNVELQHISDDDMDDEEDMESSLDIYYRFIINNYNKKASDTSFFKDDSINKCFYFKYWFYDYLINNKISKKIINEFFSLLFDDKVEDDALNVYREQDSETCQINRMELHQIKNIKILYDYLENYDNDTHKAVIEGKIKKSKFCTSFNVLIKEYNKTVDCISTGSDNDYCSELEYCRNIYKGIELNELECLNNGESKEPISGKDGGTTTMGVHGKGNPVVENTGRQSDNVVSVVASSKGNRNNFNLRFIINKMYCIL</sequence>
<dbReference type="KEGG" id="pcy:PCYB_081020"/>
<protein>
    <submittedName>
        <fullName evidence="1">VIR-like CYIR protein</fullName>
    </submittedName>
</protein>
<dbReference type="RefSeq" id="XP_004221889.1">
    <property type="nucleotide sequence ID" value="XM_004221841.1"/>
</dbReference>
<dbReference type="AlphaFoldDB" id="K6V9T5"/>
<proteinExistence type="predicted"/>
<dbReference type="OrthoDB" id="388072at2759"/>
<dbReference type="Proteomes" id="UP000006319">
    <property type="component" value="Chromosome 8"/>
</dbReference>
<dbReference type="EMBL" id="DF157100">
    <property type="protein sequence ID" value="GAB65942.1"/>
    <property type="molecule type" value="Genomic_DNA"/>
</dbReference>
<keyword evidence="2" id="KW-1185">Reference proteome</keyword>
<name>K6V9T5_PLACD</name>
<gene>
    <name evidence="1" type="ORF">PCYB_081020</name>
</gene>
<reference evidence="1 2" key="1">
    <citation type="journal article" date="2012" name="Nat. Genet.">
        <title>Plasmodium cynomolgi genome sequences provide insight into Plasmodium vivax and the monkey malaria clade.</title>
        <authorList>
            <person name="Tachibana S."/>
            <person name="Sullivan S.A."/>
            <person name="Kawai S."/>
            <person name="Nakamura S."/>
            <person name="Kim H.R."/>
            <person name="Goto N."/>
            <person name="Arisue N."/>
            <person name="Palacpac N.M.Q."/>
            <person name="Honma H."/>
            <person name="Yagi M."/>
            <person name="Tougan T."/>
            <person name="Katakai Y."/>
            <person name="Kaneko O."/>
            <person name="Mita T."/>
            <person name="Kita K."/>
            <person name="Yasutomi Y."/>
            <person name="Sutton P.L."/>
            <person name="Shakhbatyan R."/>
            <person name="Horii T."/>
            <person name="Yasunaga T."/>
            <person name="Barnwell J.W."/>
            <person name="Escalante A.A."/>
            <person name="Carlton J.M."/>
            <person name="Tanabe K."/>
        </authorList>
    </citation>
    <scope>NUCLEOTIDE SEQUENCE [LARGE SCALE GENOMIC DNA]</scope>
    <source>
        <strain evidence="1 2">B</strain>
    </source>
</reference>
<dbReference type="GeneID" id="14692290"/>
<accession>K6V9T5</accession>
<dbReference type="VEuPathDB" id="PlasmoDB:PCYB_081020"/>
<organism evidence="1 2">
    <name type="scientific">Plasmodium cynomolgi (strain B)</name>
    <dbReference type="NCBI Taxonomy" id="1120755"/>
    <lineage>
        <taxon>Eukaryota</taxon>
        <taxon>Sar</taxon>
        <taxon>Alveolata</taxon>
        <taxon>Apicomplexa</taxon>
        <taxon>Aconoidasida</taxon>
        <taxon>Haemosporida</taxon>
        <taxon>Plasmodiidae</taxon>
        <taxon>Plasmodium</taxon>
        <taxon>Plasmodium (Plasmodium)</taxon>
    </lineage>
</organism>
<dbReference type="InterPro" id="IPR008780">
    <property type="entry name" value="Plasmodium_Vir"/>
</dbReference>